<gene>
    <name evidence="1" type="ORF">B0O95_10782</name>
</gene>
<proteinExistence type="predicted"/>
<dbReference type="EMBL" id="PRDW01000007">
    <property type="protein sequence ID" value="PPB83566.1"/>
    <property type="molecule type" value="Genomic_DNA"/>
</dbReference>
<organism evidence="1 2">
    <name type="scientific">Mycetohabitans endofungorum</name>
    <dbReference type="NCBI Taxonomy" id="417203"/>
    <lineage>
        <taxon>Bacteria</taxon>
        <taxon>Pseudomonadati</taxon>
        <taxon>Pseudomonadota</taxon>
        <taxon>Betaproteobacteria</taxon>
        <taxon>Burkholderiales</taxon>
        <taxon>Burkholderiaceae</taxon>
        <taxon>Mycetohabitans</taxon>
    </lineage>
</organism>
<evidence type="ECO:0000313" key="2">
    <source>
        <dbReference type="Proteomes" id="UP000243096"/>
    </source>
</evidence>
<protein>
    <submittedName>
        <fullName evidence="1">Uncharacterized protein</fullName>
    </submittedName>
</protein>
<reference evidence="1 2" key="1">
    <citation type="submission" date="2018-01" db="EMBL/GenBank/DDBJ databases">
        <title>Genomic Encyclopedia of Type Strains, Phase III (KMG-III): the genomes of soil and plant-associated and newly described type strains.</title>
        <authorList>
            <person name="Whitman W."/>
        </authorList>
    </citation>
    <scope>NUCLEOTIDE SEQUENCE [LARGE SCALE GENOMIC DNA]</scope>
    <source>
        <strain evidence="1 2">HKI456</strain>
    </source>
</reference>
<dbReference type="RefSeq" id="WP_104077544.1">
    <property type="nucleotide sequence ID" value="NZ_CP062178.1"/>
</dbReference>
<name>A0A2P5KA19_9BURK</name>
<dbReference type="OrthoDB" id="8909643at2"/>
<sequence length="133" mass="15470">MQRELNLKPEMQRVDIRCINAQPSMTAAIRLCQQLSGLDDKKIVGKQGIVADVAQWSRITRSGQHYFPQDKLNAFMDLCGNEAPLVWLARSRGYDLTPLETEMERRLHLEREKTDELERENMLLKKLLTGRME</sequence>
<keyword evidence="2" id="KW-1185">Reference proteome</keyword>
<comment type="caution">
    <text evidence="1">The sequence shown here is derived from an EMBL/GenBank/DDBJ whole genome shotgun (WGS) entry which is preliminary data.</text>
</comment>
<accession>A0A2P5KA19</accession>
<dbReference type="Proteomes" id="UP000243096">
    <property type="component" value="Unassembled WGS sequence"/>
</dbReference>
<dbReference type="AlphaFoldDB" id="A0A2P5KA19"/>
<evidence type="ECO:0000313" key="1">
    <source>
        <dbReference type="EMBL" id="PPB83566.1"/>
    </source>
</evidence>